<keyword evidence="2" id="KW-0812">Transmembrane</keyword>
<protein>
    <submittedName>
        <fullName evidence="4">EC-YgdL-like HesA/MoeB/ThiF family protein</fullName>
    </submittedName>
</protein>
<organism evidence="4 5">
    <name type="scientific">Enhygromyxa salina</name>
    <dbReference type="NCBI Taxonomy" id="215803"/>
    <lineage>
        <taxon>Bacteria</taxon>
        <taxon>Pseudomonadati</taxon>
        <taxon>Myxococcota</taxon>
        <taxon>Polyangia</taxon>
        <taxon>Nannocystales</taxon>
        <taxon>Nannocystaceae</taxon>
        <taxon>Enhygromyxa</taxon>
    </lineage>
</organism>
<dbReference type="SUPFAM" id="SSF69572">
    <property type="entry name" value="Activating enzymes of the ubiquitin-like proteins"/>
    <property type="match status" value="1"/>
</dbReference>
<dbReference type="Gene3D" id="3.40.50.720">
    <property type="entry name" value="NAD(P)-binding Rossmann-like Domain"/>
    <property type="match status" value="1"/>
</dbReference>
<dbReference type="CDD" id="cd00755">
    <property type="entry name" value="YgdL_like"/>
    <property type="match status" value="1"/>
</dbReference>
<dbReference type="InterPro" id="IPR035985">
    <property type="entry name" value="Ubiquitin-activating_enz"/>
</dbReference>
<dbReference type="PANTHER" id="PTHR43267">
    <property type="entry name" value="TRNA THREONYLCARBAMOYLADENOSINE DEHYDRATASE"/>
    <property type="match status" value="1"/>
</dbReference>
<proteinExistence type="predicted"/>
<feature type="transmembrane region" description="Helical" evidence="2">
    <location>
        <begin position="322"/>
        <end position="343"/>
    </location>
</feature>
<dbReference type="EMBL" id="JMCC02000062">
    <property type="protein sequence ID" value="KIG14991.1"/>
    <property type="molecule type" value="Genomic_DNA"/>
</dbReference>
<dbReference type="GO" id="GO:0061503">
    <property type="term" value="F:tRNA threonylcarbamoyladenosine dehydratase"/>
    <property type="evidence" value="ECO:0007669"/>
    <property type="project" value="TreeGrafter"/>
</dbReference>
<evidence type="ECO:0000259" key="3">
    <source>
        <dbReference type="Pfam" id="PF00899"/>
    </source>
</evidence>
<name>A0A0C2CV49_9BACT</name>
<dbReference type="InterPro" id="IPR045886">
    <property type="entry name" value="ThiF/MoeB/HesA"/>
</dbReference>
<gene>
    <name evidence="4" type="ORF">DB30_06180</name>
</gene>
<evidence type="ECO:0000256" key="1">
    <source>
        <dbReference type="SAM" id="MobiDB-lite"/>
    </source>
</evidence>
<evidence type="ECO:0000256" key="2">
    <source>
        <dbReference type="SAM" id="Phobius"/>
    </source>
</evidence>
<reference evidence="4 5" key="1">
    <citation type="submission" date="2014-12" db="EMBL/GenBank/DDBJ databases">
        <title>Genome assembly of Enhygromyxa salina DSM 15201.</title>
        <authorList>
            <person name="Sharma G."/>
            <person name="Subramanian S."/>
        </authorList>
    </citation>
    <scope>NUCLEOTIDE SEQUENCE [LARGE SCALE GENOMIC DNA]</scope>
    <source>
        <strain evidence="4 5">DSM 15201</strain>
    </source>
</reference>
<accession>A0A0C2CV49</accession>
<dbReference type="Proteomes" id="UP000031599">
    <property type="component" value="Unassembled WGS sequence"/>
</dbReference>
<sequence>MDRLARGRAVERCETRAARVLGWGRYTAAPMSDPTSPEPLPRSLPWSSAPASPRSGLLTLRRDGESEPESPPSVEAEAEAETESERAYRLHRRFDRMGRLVGDTSMRKLLGSHVMVIGIGGVGSWAAEALARAGVGRLSLVDFDLVCVTNANRQLHAMRGTTGKPKVDVMAERLRAIHPGCEVEAVRSFYEAETSEALFERGADLIIDAIDNLTAKAHLIASCRAQGVPLVVSGGASGRMDPTQIRVGDLSEVEGDPFLASLRKILRQKHALPSGRGWGIPTVHSLETPMAPIELGYDNGEGFRCVCPQGENGKHTCDQRNLIYGTAGFVTGSFGLACASVAVKSLV</sequence>
<evidence type="ECO:0000313" key="5">
    <source>
        <dbReference type="Proteomes" id="UP000031599"/>
    </source>
</evidence>
<dbReference type="GO" id="GO:0008641">
    <property type="term" value="F:ubiquitin-like modifier activating enzyme activity"/>
    <property type="evidence" value="ECO:0007669"/>
    <property type="project" value="InterPro"/>
</dbReference>
<dbReference type="PANTHER" id="PTHR43267:SF1">
    <property type="entry name" value="TRNA THREONYLCARBAMOYLADENOSINE DEHYDRATASE"/>
    <property type="match status" value="1"/>
</dbReference>
<dbReference type="InterPro" id="IPR000594">
    <property type="entry name" value="ThiF_NAD_FAD-bd"/>
</dbReference>
<dbReference type="GO" id="GO:0061504">
    <property type="term" value="P:cyclic threonylcarbamoyladenosine biosynthetic process"/>
    <property type="evidence" value="ECO:0007669"/>
    <property type="project" value="TreeGrafter"/>
</dbReference>
<feature type="domain" description="THIF-type NAD/FAD binding fold" evidence="3">
    <location>
        <begin position="99"/>
        <end position="346"/>
    </location>
</feature>
<keyword evidence="2" id="KW-0472">Membrane</keyword>
<dbReference type="Pfam" id="PF00899">
    <property type="entry name" value="ThiF"/>
    <property type="match status" value="1"/>
</dbReference>
<evidence type="ECO:0000313" key="4">
    <source>
        <dbReference type="EMBL" id="KIG14991.1"/>
    </source>
</evidence>
<keyword evidence="2" id="KW-1133">Transmembrane helix</keyword>
<dbReference type="AlphaFoldDB" id="A0A0C2CV49"/>
<feature type="region of interest" description="Disordered" evidence="1">
    <location>
        <begin position="24"/>
        <end position="85"/>
    </location>
</feature>
<comment type="caution">
    <text evidence="4">The sequence shown here is derived from an EMBL/GenBank/DDBJ whole genome shotgun (WGS) entry which is preliminary data.</text>
</comment>